<gene>
    <name evidence="2" type="primary">NAALADL1</name>
    <name evidence="2" type="ORF">g.5390</name>
</gene>
<dbReference type="GeneID" id="105218235"/>
<organism evidence="2">
    <name type="scientific">Zeugodacus cucurbitae</name>
    <name type="common">Melon fruit fly</name>
    <name type="synonym">Bactrocera cucurbitae</name>
    <dbReference type="NCBI Taxonomy" id="28588"/>
    <lineage>
        <taxon>Eukaryota</taxon>
        <taxon>Metazoa</taxon>
        <taxon>Ecdysozoa</taxon>
        <taxon>Arthropoda</taxon>
        <taxon>Hexapoda</taxon>
        <taxon>Insecta</taxon>
        <taxon>Pterygota</taxon>
        <taxon>Neoptera</taxon>
        <taxon>Endopterygota</taxon>
        <taxon>Diptera</taxon>
        <taxon>Brachycera</taxon>
        <taxon>Muscomorpha</taxon>
        <taxon>Tephritoidea</taxon>
        <taxon>Tephritidae</taxon>
        <taxon>Zeugodacus</taxon>
        <taxon>Zeugodacus</taxon>
    </lineage>
</organism>
<sequence length="103" mass="11928">MDISQDLEDFNQSAEQALEQLQEQHILHMDELTAKIDKVLTHQHELIALVRKVSKHNICLPIVKKEELGPVKHDITSNIAVHLPALKCLLERKSVHLFQQYDF</sequence>
<evidence type="ECO:0000313" key="2">
    <source>
        <dbReference type="EMBL" id="JAD08361.1"/>
    </source>
</evidence>
<dbReference type="EMBL" id="GBXI01005931">
    <property type="protein sequence ID" value="JAD08361.1"/>
    <property type="molecule type" value="Transcribed_RNA"/>
</dbReference>
<reference evidence="2" key="2">
    <citation type="journal article" date="2015" name="Gigascience">
        <title>Reconstructing a comprehensive transcriptome assembly of a white-pupal translocated strain of the pest fruit fly Bactrocera cucurbitae.</title>
        <authorList>
            <person name="Sim S.B."/>
            <person name="Calla B."/>
            <person name="Hall B."/>
            <person name="DeRego T."/>
            <person name="Geib S.M."/>
        </authorList>
    </citation>
    <scope>NUCLEOTIDE SEQUENCE</scope>
</reference>
<protein>
    <submittedName>
        <fullName evidence="2">N-acetylated-alpha-linked acidic dipeptidase-like protein</fullName>
    </submittedName>
</protein>
<dbReference type="OrthoDB" id="8007663at2759"/>
<evidence type="ECO:0000256" key="1">
    <source>
        <dbReference type="SAM" id="Coils"/>
    </source>
</evidence>
<keyword evidence="1" id="KW-0175">Coiled coil</keyword>
<feature type="coiled-coil region" evidence="1">
    <location>
        <begin position="4"/>
        <end position="31"/>
    </location>
</feature>
<proteinExistence type="predicted"/>
<dbReference type="AlphaFoldDB" id="A0A0A1XBN7"/>
<name>A0A0A1XBN7_ZEUCU</name>
<reference evidence="2" key="1">
    <citation type="submission" date="2014-11" db="EMBL/GenBank/DDBJ databases">
        <authorList>
            <person name="Geib S."/>
        </authorList>
    </citation>
    <scope>NUCLEOTIDE SEQUENCE</scope>
</reference>
<accession>A0A0A1XBN7</accession>